<name>A0A7D6BT03_FERL1</name>
<evidence type="ECO:0000256" key="3">
    <source>
        <dbReference type="ARBA" id="ARBA00022692"/>
    </source>
</evidence>
<dbReference type="InterPro" id="IPR056569">
    <property type="entry name" value="ArlJ-like"/>
</dbReference>
<accession>A0A7D6BT03</accession>
<evidence type="ECO:0000259" key="7">
    <source>
        <dbReference type="Pfam" id="PF00482"/>
    </source>
</evidence>
<keyword evidence="5 6" id="KW-0472">Membrane</keyword>
<dbReference type="KEGG" id="flt:Sv326_0666"/>
<feature type="transmembrane region" description="Helical" evidence="6">
    <location>
        <begin position="99"/>
        <end position="123"/>
    </location>
</feature>
<feature type="transmembrane region" description="Helical" evidence="6">
    <location>
        <begin position="71"/>
        <end position="93"/>
    </location>
</feature>
<evidence type="ECO:0000313" key="9">
    <source>
        <dbReference type="Proteomes" id="UP000510821"/>
    </source>
</evidence>
<protein>
    <submittedName>
        <fullName evidence="8">Type II secretion system (T2SS), protein F</fullName>
    </submittedName>
</protein>
<keyword evidence="4 6" id="KW-1133">Transmembrane helix</keyword>
<dbReference type="Proteomes" id="UP000510821">
    <property type="component" value="Chromosome"/>
</dbReference>
<keyword evidence="3 6" id="KW-0812">Transmembrane</keyword>
<feature type="domain" description="Type II secretion system protein GspF" evidence="7">
    <location>
        <begin position="145"/>
        <end position="265"/>
    </location>
</feature>
<organism evidence="8 9">
    <name type="scientific">Fermentimicrarchaeum limneticum</name>
    <dbReference type="NCBI Taxonomy" id="2795018"/>
    <lineage>
        <taxon>Archaea</taxon>
        <taxon>Candidatus Micrarchaeota</taxon>
        <taxon>Candidatus Fermentimicrarchaeales</taxon>
        <taxon>Candidatus Fermentimicrarchaeaceae</taxon>
        <taxon>Candidatus Fermentimicrarchaeum</taxon>
    </lineage>
</organism>
<dbReference type="AlphaFoldDB" id="A0A7D6BT03"/>
<gene>
    <name evidence="8" type="ORF">Sv326_0666</name>
</gene>
<dbReference type="InterPro" id="IPR018076">
    <property type="entry name" value="T2SS_GspF_dom"/>
</dbReference>
<feature type="transmembrane region" description="Helical" evidence="6">
    <location>
        <begin position="249"/>
        <end position="274"/>
    </location>
</feature>
<evidence type="ECO:0000256" key="5">
    <source>
        <dbReference type="ARBA" id="ARBA00023136"/>
    </source>
</evidence>
<evidence type="ECO:0000313" key="8">
    <source>
        <dbReference type="EMBL" id="QLJ52841.1"/>
    </source>
</evidence>
<evidence type="ECO:0000256" key="2">
    <source>
        <dbReference type="ARBA" id="ARBA00022475"/>
    </source>
</evidence>
<feature type="transmembrane region" description="Helical" evidence="6">
    <location>
        <begin position="280"/>
        <end position="301"/>
    </location>
</feature>
<evidence type="ECO:0000256" key="4">
    <source>
        <dbReference type="ARBA" id="ARBA00022989"/>
    </source>
</evidence>
<evidence type="ECO:0000256" key="1">
    <source>
        <dbReference type="ARBA" id="ARBA00004651"/>
    </source>
</evidence>
<dbReference type="GO" id="GO:0005886">
    <property type="term" value="C:plasma membrane"/>
    <property type="evidence" value="ECO:0007669"/>
    <property type="project" value="UniProtKB-SubCell"/>
</dbReference>
<dbReference type="EMBL" id="CP058998">
    <property type="protein sequence ID" value="QLJ52841.1"/>
    <property type="molecule type" value="Genomic_DNA"/>
</dbReference>
<reference evidence="9" key="1">
    <citation type="submission" date="2020-07" db="EMBL/GenBank/DDBJ databases">
        <title>Metabolic diversity and evolutionary history of the archaeal phylum ###Micrarchaeota### uncovered from a freshwater lake metagenome.</title>
        <authorList>
            <person name="Kadnikov V.V."/>
            <person name="Savvichev A.S."/>
            <person name="Mardanov A.V."/>
            <person name="Beletsky A.V."/>
            <person name="Chupakov A.V."/>
            <person name="Kokryatskaya N.M."/>
            <person name="Pimenov N.V."/>
            <person name="Ravin N.V."/>
        </authorList>
    </citation>
    <scope>NUCLEOTIDE SEQUENCE [LARGE SCALE GENOMIC DNA]</scope>
</reference>
<dbReference type="PANTHER" id="PTHR35402">
    <property type="entry name" value="INTEGRAL MEMBRANE PROTEIN-RELATED"/>
    <property type="match status" value="1"/>
</dbReference>
<proteinExistence type="predicted"/>
<dbReference type="Pfam" id="PF00482">
    <property type="entry name" value="T2SSF"/>
    <property type="match status" value="1"/>
</dbReference>
<keyword evidence="2" id="KW-1003">Cell membrane</keyword>
<comment type="subcellular location">
    <subcellularLocation>
        <location evidence="1">Cell membrane</location>
        <topology evidence="1">Multi-pass membrane protein</topology>
    </subcellularLocation>
</comment>
<evidence type="ECO:0000256" key="6">
    <source>
        <dbReference type="SAM" id="Phobius"/>
    </source>
</evidence>
<sequence length="310" mass="34433">MEGVEKKESMKQILEKMAPKRKELPKPTAQAAPQKVRIAWGRRTVGVVVKQFPDLPRKLEMADMEIDPRDFVARTLLNAIIMMILFTVVLAILASSLKFPLFLVVLLSPILFFAFFMMGMGAVDVRVSQKAREVDRDALFAGRDILIALKSGAPLFNALVGVRKDYGATSKEFKKIIEKIDSGISAEIALQQAYENNKATSFRRVILQILMSLRSGSDIATGLETALNQISQEQVIEIKRYGQKLNPIAMFYMLFAIILPSLGVAIGVILSSFISVDVDFGMLLSVLVGLALVQYTFLTIIKSSRPNFDI</sequence>